<proteinExistence type="predicted"/>
<sequence>MALKWRNLFNCAIFVGQFSIERLHKVLSFGAHFIETAFTLVSIATLRSC</sequence>
<organism evidence="1">
    <name type="scientific">uncultured Thiotrichaceae bacterium</name>
    <dbReference type="NCBI Taxonomy" id="298394"/>
    <lineage>
        <taxon>Bacteria</taxon>
        <taxon>Pseudomonadati</taxon>
        <taxon>Pseudomonadota</taxon>
        <taxon>Gammaproteobacteria</taxon>
        <taxon>Thiotrichales</taxon>
        <taxon>Thiotrichaceae</taxon>
        <taxon>environmental samples</taxon>
    </lineage>
</organism>
<reference evidence="1" key="1">
    <citation type="submission" date="2020-01" db="EMBL/GenBank/DDBJ databases">
        <authorList>
            <person name="Meier V. D."/>
            <person name="Meier V D."/>
        </authorList>
    </citation>
    <scope>NUCLEOTIDE SEQUENCE</scope>
    <source>
        <strain evidence="1">HLG_WM_MAG_07</strain>
    </source>
</reference>
<protein>
    <submittedName>
        <fullName evidence="1">Uncharacterized protein</fullName>
    </submittedName>
</protein>
<gene>
    <name evidence="1" type="ORF">HELGO_WM13473</name>
</gene>
<name>A0A6S6SNG6_9GAMM</name>
<dbReference type="AlphaFoldDB" id="A0A6S6SNG6"/>
<evidence type="ECO:0000313" key="1">
    <source>
        <dbReference type="EMBL" id="CAA6810019.1"/>
    </source>
</evidence>
<dbReference type="EMBL" id="CACVAY010000042">
    <property type="protein sequence ID" value="CAA6810019.1"/>
    <property type="molecule type" value="Genomic_DNA"/>
</dbReference>
<accession>A0A6S6SNG6</accession>